<organism evidence="4 5">
    <name type="scientific">Orchesella dallaii</name>
    <dbReference type="NCBI Taxonomy" id="48710"/>
    <lineage>
        <taxon>Eukaryota</taxon>
        <taxon>Metazoa</taxon>
        <taxon>Ecdysozoa</taxon>
        <taxon>Arthropoda</taxon>
        <taxon>Hexapoda</taxon>
        <taxon>Collembola</taxon>
        <taxon>Entomobryomorpha</taxon>
        <taxon>Entomobryoidea</taxon>
        <taxon>Orchesellidae</taxon>
        <taxon>Orchesellinae</taxon>
        <taxon>Orchesella</taxon>
    </lineage>
</organism>
<feature type="compositionally biased region" description="Pro residues" evidence="1">
    <location>
        <begin position="170"/>
        <end position="187"/>
    </location>
</feature>
<feature type="compositionally biased region" description="Low complexity" evidence="1">
    <location>
        <begin position="296"/>
        <end position="307"/>
    </location>
</feature>
<feature type="region of interest" description="Disordered" evidence="1">
    <location>
        <begin position="127"/>
        <end position="258"/>
    </location>
</feature>
<feature type="signal peptide" evidence="2">
    <location>
        <begin position="1"/>
        <end position="16"/>
    </location>
</feature>
<dbReference type="InterPro" id="IPR002557">
    <property type="entry name" value="Chitin-bd_dom"/>
</dbReference>
<dbReference type="SMART" id="SM00494">
    <property type="entry name" value="ChtBD2"/>
    <property type="match status" value="1"/>
</dbReference>
<dbReference type="InterPro" id="IPR036508">
    <property type="entry name" value="Chitin-bd_dom_sf"/>
</dbReference>
<accession>A0ABP1QMI8</accession>
<feature type="region of interest" description="Disordered" evidence="1">
    <location>
        <begin position="447"/>
        <end position="658"/>
    </location>
</feature>
<proteinExistence type="predicted"/>
<dbReference type="PROSITE" id="PS50940">
    <property type="entry name" value="CHIT_BIND_II"/>
    <property type="match status" value="1"/>
</dbReference>
<feature type="compositionally biased region" description="Low complexity" evidence="1">
    <location>
        <begin position="474"/>
        <end position="501"/>
    </location>
</feature>
<evidence type="ECO:0000259" key="3">
    <source>
        <dbReference type="PROSITE" id="PS50940"/>
    </source>
</evidence>
<dbReference type="Proteomes" id="UP001642540">
    <property type="component" value="Unassembled WGS sequence"/>
</dbReference>
<evidence type="ECO:0000313" key="5">
    <source>
        <dbReference type="Proteomes" id="UP001642540"/>
    </source>
</evidence>
<evidence type="ECO:0000313" key="4">
    <source>
        <dbReference type="EMBL" id="CAL8108593.1"/>
    </source>
</evidence>
<keyword evidence="5" id="KW-1185">Reference proteome</keyword>
<feature type="compositionally biased region" description="Basic residues" evidence="1">
    <location>
        <begin position="20"/>
        <end position="53"/>
    </location>
</feature>
<evidence type="ECO:0000256" key="1">
    <source>
        <dbReference type="SAM" id="MobiDB-lite"/>
    </source>
</evidence>
<dbReference type="SUPFAM" id="SSF57625">
    <property type="entry name" value="Invertebrate chitin-binding proteins"/>
    <property type="match status" value="1"/>
</dbReference>
<comment type="caution">
    <text evidence="4">The sequence shown here is derived from an EMBL/GenBank/DDBJ whole genome shotgun (WGS) entry which is preliminary data.</text>
</comment>
<feature type="region of interest" description="Disordered" evidence="1">
    <location>
        <begin position="284"/>
        <end position="325"/>
    </location>
</feature>
<gene>
    <name evidence="4" type="ORF">ODALV1_LOCUS13032</name>
</gene>
<feature type="compositionally biased region" description="Polar residues" evidence="1">
    <location>
        <begin position="635"/>
        <end position="648"/>
    </location>
</feature>
<feature type="compositionally biased region" description="Basic and acidic residues" evidence="1">
    <location>
        <begin position="138"/>
        <end position="149"/>
    </location>
</feature>
<dbReference type="Gene3D" id="2.170.140.10">
    <property type="entry name" value="Chitin binding domain"/>
    <property type="match status" value="1"/>
</dbReference>
<sequence>MNKFLLFIGLCAVANANSPNHHHHHHSPHHHHHGASHHHGHHGHPHGHGHQARPRYYDVSPHIIASPRPRTENAYAQQAHYGPKSESHLSPVQFVGRQSRQESPQLIASASNTPVLVLKKDHSRPVLSSAVAQASKTQQEKEHQVHEAQKQAQQSVPTIVMRNPSEHKQPSPPQPQPQTPVKPPQPKPISVEEDVLSEEEHEPNNVSNASAERRMFFHNVAANGATPKIDSEDEDDERQERIVRSNSNNPYGGGQIPFEYPPQSNYISAGPTRVPVKYQQGVVGVKPHGDQRRPQQRPYKQRIQQAQREGQGPQGGLSEEPLTSEELEEAEEALPDRLTELLATSKFDCQGKKDGYYADDTLNCEVFHYCQDGGKHSWLCPNGFAFHQIHLICVPPSSDNICKQSSNYHFVNEYLYRPVNEKQAAMTNESLKYADRYFPEGYNHGAGDVILPYDDDEEDQPRGGQGQQQHHLRPQQQSPHAAFIQAQQQAQRQQEPQQRPRVSPHPSAYNSNPYNQSPSPRPSPLQHGGFVPSPTPSGIPQRVSQQPHQRHPQQHGHYAQQRAGSSLSPTIIPQHPVSKQGSTIKPSQHGNHGSQNPGAVFFSPESINIPLNQRRPIPNPHPSHHPQIFRPSPQVHRSSSSQPQQGNRKVQYDEEEEY</sequence>
<dbReference type="Pfam" id="PF01607">
    <property type="entry name" value="CBM_14"/>
    <property type="match status" value="1"/>
</dbReference>
<feature type="compositionally biased region" description="Polar residues" evidence="1">
    <location>
        <begin position="508"/>
        <end position="518"/>
    </location>
</feature>
<evidence type="ECO:0000256" key="2">
    <source>
        <dbReference type="SAM" id="SignalP"/>
    </source>
</evidence>
<feature type="domain" description="Chitin-binding type-2" evidence="3">
    <location>
        <begin position="346"/>
        <end position="404"/>
    </location>
</feature>
<dbReference type="EMBL" id="CAXLJM020000040">
    <property type="protein sequence ID" value="CAL8108593.1"/>
    <property type="molecule type" value="Genomic_DNA"/>
</dbReference>
<name>A0ABP1QMI8_9HEXA</name>
<protein>
    <recommendedName>
        <fullName evidence="3">Chitin-binding type-2 domain-containing protein</fullName>
    </recommendedName>
</protein>
<feature type="chain" id="PRO_5047402221" description="Chitin-binding type-2 domain-containing protein" evidence="2">
    <location>
        <begin position="17"/>
        <end position="658"/>
    </location>
</feature>
<keyword evidence="2" id="KW-0732">Signal</keyword>
<feature type="compositionally biased region" description="Acidic residues" evidence="1">
    <location>
        <begin position="191"/>
        <end position="201"/>
    </location>
</feature>
<reference evidence="4 5" key="1">
    <citation type="submission" date="2024-08" db="EMBL/GenBank/DDBJ databases">
        <authorList>
            <person name="Cucini C."/>
            <person name="Frati F."/>
        </authorList>
    </citation>
    <scope>NUCLEOTIDE SEQUENCE [LARGE SCALE GENOMIC DNA]</scope>
</reference>
<feature type="region of interest" description="Disordered" evidence="1">
    <location>
        <begin position="19"/>
        <end position="54"/>
    </location>
</feature>
<feature type="compositionally biased region" description="Polar residues" evidence="1">
    <location>
        <begin position="562"/>
        <end position="597"/>
    </location>
</feature>